<name>A0A1U9JVF9_9HYPH</name>
<dbReference type="InterPro" id="IPR008927">
    <property type="entry name" value="6-PGluconate_DH-like_C_sf"/>
</dbReference>
<dbReference type="InterPro" id="IPR000304">
    <property type="entry name" value="Pyrroline-COOH_reductase"/>
</dbReference>
<dbReference type="KEGG" id="thd:BHV28_11510"/>
<dbReference type="STRING" id="1902579.BHV28_11510"/>
<organism evidence="5 6">
    <name type="scientific">Candidatus Tokpelaia hoelldobleri</name>
    <dbReference type="NCBI Taxonomy" id="1902579"/>
    <lineage>
        <taxon>Bacteria</taxon>
        <taxon>Pseudomonadati</taxon>
        <taxon>Pseudomonadota</taxon>
        <taxon>Alphaproteobacteria</taxon>
        <taxon>Hyphomicrobiales</taxon>
        <taxon>Candidatus Tokpelaia</taxon>
    </lineage>
</organism>
<dbReference type="NCBIfam" id="NF005063">
    <property type="entry name" value="PRK06476.1"/>
    <property type="match status" value="1"/>
</dbReference>
<dbReference type="Proteomes" id="UP000188912">
    <property type="component" value="Chromosome"/>
</dbReference>
<proteinExistence type="inferred from homology"/>
<dbReference type="SUPFAM" id="SSF51735">
    <property type="entry name" value="NAD(P)-binding Rossmann-fold domains"/>
    <property type="match status" value="1"/>
</dbReference>
<comment type="similarity">
    <text evidence="1">Belongs to the pyrroline-5-carboxylate reductase family.</text>
</comment>
<feature type="domain" description="Pyrroline-5-carboxylate reductase catalytic N-terminal" evidence="3">
    <location>
        <begin position="2"/>
        <end position="87"/>
    </location>
</feature>
<dbReference type="InterPro" id="IPR036291">
    <property type="entry name" value="NAD(P)-bd_dom_sf"/>
</dbReference>
<evidence type="ECO:0000259" key="3">
    <source>
        <dbReference type="Pfam" id="PF03807"/>
    </source>
</evidence>
<dbReference type="InterPro" id="IPR029036">
    <property type="entry name" value="P5CR_dimer"/>
</dbReference>
<evidence type="ECO:0000259" key="4">
    <source>
        <dbReference type="Pfam" id="PF14748"/>
    </source>
</evidence>
<feature type="binding site" evidence="2">
    <location>
        <position position="55"/>
    </location>
    <ligand>
        <name>NADPH</name>
        <dbReference type="ChEBI" id="CHEBI:57783"/>
    </ligand>
</feature>
<reference evidence="5 6" key="1">
    <citation type="journal article" date="2010" name="Science">
        <title>Genomic comparison of the ants Camponotus floridanus and Harpegnathos saltator.</title>
        <authorList>
            <person name="Bonasio R."/>
            <person name="Zhang G."/>
            <person name="Ye C."/>
            <person name="Mutti N.S."/>
            <person name="Fang X."/>
            <person name="Qin N."/>
            <person name="Donahue G."/>
            <person name="Yang P."/>
            <person name="Li Q."/>
            <person name="Li C."/>
            <person name="Zhang P."/>
            <person name="Huang Z."/>
            <person name="Berger S.L."/>
            <person name="Reinberg D."/>
            <person name="Wang J."/>
            <person name="Liebig J."/>
        </authorList>
    </citation>
    <scope>NUCLEOTIDE SEQUENCE [LARGE SCALE GENOMIC DNA]</scope>
    <source>
        <strain evidence="5 6">Hsal</strain>
    </source>
</reference>
<evidence type="ECO:0000313" key="6">
    <source>
        <dbReference type="Proteomes" id="UP000188912"/>
    </source>
</evidence>
<reference evidence="5 6" key="2">
    <citation type="journal article" date="2016" name="Sci. Rep.">
        <title>The genome of Rhizobiales bacteria in predatory ants reveals urease gene functions but no genes for nitrogen fixation.</title>
        <authorList>
            <person name="Neuvonen M.M."/>
            <person name="Tamarit D."/>
            <person name="Naslund K."/>
            <person name="Liebig J."/>
            <person name="Feldhaar H."/>
            <person name="Moran N.A."/>
            <person name="Guy L."/>
            <person name="Andersson S.G."/>
        </authorList>
    </citation>
    <scope>NUCLEOTIDE SEQUENCE [LARGE SCALE GENOMIC DNA]</scope>
    <source>
        <strain evidence="5 6">Hsal</strain>
    </source>
</reference>
<dbReference type="PIRSF" id="PIRSF000193">
    <property type="entry name" value="Pyrrol-5-carb_rd"/>
    <property type="match status" value="1"/>
</dbReference>
<dbReference type="AlphaFoldDB" id="A0A1U9JVF9"/>
<protein>
    <submittedName>
        <fullName evidence="5">Pyrroline-5-carboxylate reductase</fullName>
    </submittedName>
</protein>
<sequence>MRIGFIGTGVITEAVVRGICTSDFVVEQITVSPRNQDIAQKLERDFTCVNIAKDNQDVIDHSDLVFVALRAQIAETALRGLVFRDGQKLVTFIATAPGATVARWINHQVPVLRAVPLPFVAEHKSATPIFPADKDLQAIFSHIGGVVEAQSEEQFNVFMTAGSLMGVYFRFAGLCDSWLRENGLTQEGAWQYLTALFSSLSDVAKDGHTDFATLEREYSTKGGTNELIAELFSRKGGDAALQQALDEAFARISKNEKQAGKKS</sequence>
<accession>A0A1U9JVF9</accession>
<dbReference type="SUPFAM" id="SSF48179">
    <property type="entry name" value="6-phosphogluconate dehydrogenase C-terminal domain-like"/>
    <property type="match status" value="1"/>
</dbReference>
<evidence type="ECO:0000256" key="1">
    <source>
        <dbReference type="ARBA" id="ARBA00005525"/>
    </source>
</evidence>
<dbReference type="Gene3D" id="3.40.50.720">
    <property type="entry name" value="NAD(P)-binding Rossmann-like Domain"/>
    <property type="match status" value="1"/>
</dbReference>
<dbReference type="GO" id="GO:0055129">
    <property type="term" value="P:L-proline biosynthetic process"/>
    <property type="evidence" value="ECO:0007669"/>
    <property type="project" value="TreeGrafter"/>
</dbReference>
<dbReference type="Pfam" id="PF03807">
    <property type="entry name" value="F420_oxidored"/>
    <property type="match status" value="1"/>
</dbReference>
<dbReference type="PANTHER" id="PTHR11645">
    <property type="entry name" value="PYRROLINE-5-CARBOXYLATE REDUCTASE"/>
    <property type="match status" value="1"/>
</dbReference>
<evidence type="ECO:0000313" key="5">
    <source>
        <dbReference type="EMBL" id="AQS41838.1"/>
    </source>
</evidence>
<gene>
    <name evidence="5" type="primary">proC</name>
    <name evidence="5" type="ORF">BHV28_11510</name>
</gene>
<keyword evidence="2" id="KW-0521">NADP</keyword>
<keyword evidence="6" id="KW-1185">Reference proteome</keyword>
<dbReference type="PANTHER" id="PTHR11645:SF13">
    <property type="entry name" value="PYRROLINE-5-CARBOXYLATE REDUCTASE CATALYTIC N-TERMINAL DOMAIN-CONTAINING PROTEIN"/>
    <property type="match status" value="1"/>
</dbReference>
<dbReference type="GO" id="GO:0004735">
    <property type="term" value="F:pyrroline-5-carboxylate reductase activity"/>
    <property type="evidence" value="ECO:0007669"/>
    <property type="project" value="InterPro"/>
</dbReference>
<feature type="domain" description="Pyrroline-5-carboxylate reductase dimerisation" evidence="4">
    <location>
        <begin position="156"/>
        <end position="253"/>
    </location>
</feature>
<dbReference type="EMBL" id="CP017315">
    <property type="protein sequence ID" value="AQS41838.1"/>
    <property type="molecule type" value="Genomic_DNA"/>
</dbReference>
<dbReference type="InterPro" id="IPR028939">
    <property type="entry name" value="P5C_Rdtase_cat_N"/>
</dbReference>
<evidence type="ECO:0000256" key="2">
    <source>
        <dbReference type="PIRSR" id="PIRSR000193-1"/>
    </source>
</evidence>
<dbReference type="Pfam" id="PF14748">
    <property type="entry name" value="P5CR_dimer"/>
    <property type="match status" value="1"/>
</dbReference>